<reference evidence="1 2" key="1">
    <citation type="submission" date="2018-07" db="EMBL/GenBank/DDBJ databases">
        <title>A high quality draft genome assembly of the barn swallow (H. rustica rustica).</title>
        <authorList>
            <person name="Formenti G."/>
            <person name="Chiara M."/>
            <person name="Poveda L."/>
            <person name="Francoijs K.-J."/>
            <person name="Bonisoli-Alquati A."/>
            <person name="Canova L."/>
            <person name="Gianfranceschi L."/>
            <person name="Horner D.S."/>
            <person name="Saino N."/>
        </authorList>
    </citation>
    <scope>NUCLEOTIDE SEQUENCE [LARGE SCALE GENOMIC DNA]</scope>
    <source>
        <strain evidence="1">Chelidonia</strain>
        <tissue evidence="1">Blood</tissue>
    </source>
</reference>
<dbReference type="Proteomes" id="UP000269221">
    <property type="component" value="Unassembled WGS sequence"/>
</dbReference>
<protein>
    <submittedName>
        <fullName evidence="1">Uncharacterized protein</fullName>
    </submittedName>
</protein>
<organism evidence="1 2">
    <name type="scientific">Hirundo rustica rustica</name>
    <dbReference type="NCBI Taxonomy" id="333673"/>
    <lineage>
        <taxon>Eukaryota</taxon>
        <taxon>Metazoa</taxon>
        <taxon>Chordata</taxon>
        <taxon>Craniata</taxon>
        <taxon>Vertebrata</taxon>
        <taxon>Euteleostomi</taxon>
        <taxon>Archelosauria</taxon>
        <taxon>Archosauria</taxon>
        <taxon>Dinosauria</taxon>
        <taxon>Saurischia</taxon>
        <taxon>Theropoda</taxon>
        <taxon>Coelurosauria</taxon>
        <taxon>Aves</taxon>
        <taxon>Neognathae</taxon>
        <taxon>Neoaves</taxon>
        <taxon>Telluraves</taxon>
        <taxon>Australaves</taxon>
        <taxon>Passeriformes</taxon>
        <taxon>Sylvioidea</taxon>
        <taxon>Hirundinidae</taxon>
        <taxon>Hirundo</taxon>
    </lineage>
</organism>
<accession>A0A3M0KUT6</accession>
<comment type="caution">
    <text evidence="1">The sequence shown here is derived from an EMBL/GenBank/DDBJ whole genome shotgun (WGS) entry which is preliminary data.</text>
</comment>
<gene>
    <name evidence="1" type="ORF">DUI87_07346</name>
</gene>
<dbReference type="EMBL" id="QRBI01000104">
    <property type="protein sequence ID" value="RMC15164.1"/>
    <property type="molecule type" value="Genomic_DNA"/>
</dbReference>
<evidence type="ECO:0000313" key="1">
    <source>
        <dbReference type="EMBL" id="RMC15164.1"/>
    </source>
</evidence>
<dbReference type="AlphaFoldDB" id="A0A3M0KUT6"/>
<evidence type="ECO:0000313" key="2">
    <source>
        <dbReference type="Proteomes" id="UP000269221"/>
    </source>
</evidence>
<sequence length="67" mass="7643">MCKLHLAENVLLANQDNYIENNSMACLDTMKTIIRVIKVNKSEVYNLDVRTDVEALELAEPLLSLKH</sequence>
<keyword evidence="2" id="KW-1185">Reference proteome</keyword>
<name>A0A3M0KUT6_HIRRU</name>
<proteinExistence type="predicted"/>